<feature type="compositionally biased region" description="Basic residues" evidence="1">
    <location>
        <begin position="830"/>
        <end position="840"/>
    </location>
</feature>
<evidence type="ECO:0000313" key="3">
    <source>
        <dbReference type="Proteomes" id="UP000036681"/>
    </source>
</evidence>
<keyword evidence="2" id="KW-0812">Transmembrane</keyword>
<feature type="compositionally biased region" description="Low complexity" evidence="1">
    <location>
        <begin position="774"/>
        <end position="788"/>
    </location>
</feature>
<keyword evidence="3" id="KW-1185">Reference proteome</keyword>
<accession>A0A9J2P9U6</accession>
<keyword evidence="2" id="KW-0472">Membrane</keyword>
<proteinExistence type="predicted"/>
<reference evidence="4" key="1">
    <citation type="submission" date="2023-03" db="UniProtKB">
        <authorList>
            <consortium name="WormBaseParasite"/>
        </authorList>
    </citation>
    <scope>IDENTIFICATION</scope>
</reference>
<feature type="transmembrane region" description="Helical" evidence="2">
    <location>
        <begin position="683"/>
        <end position="705"/>
    </location>
</feature>
<keyword evidence="2" id="KW-1133">Transmembrane helix</keyword>
<dbReference type="WBParaSite" id="ALUE_0000647601-mRNA-1">
    <property type="protein sequence ID" value="ALUE_0000647601-mRNA-1"/>
    <property type="gene ID" value="ALUE_0000647601"/>
</dbReference>
<name>A0A9J2P9U6_ASCLU</name>
<feature type="compositionally biased region" description="Polar residues" evidence="1">
    <location>
        <begin position="477"/>
        <end position="512"/>
    </location>
</feature>
<evidence type="ECO:0000256" key="1">
    <source>
        <dbReference type="SAM" id="MobiDB-lite"/>
    </source>
</evidence>
<organism evidence="3 4">
    <name type="scientific">Ascaris lumbricoides</name>
    <name type="common">Giant roundworm</name>
    <dbReference type="NCBI Taxonomy" id="6252"/>
    <lineage>
        <taxon>Eukaryota</taxon>
        <taxon>Metazoa</taxon>
        <taxon>Ecdysozoa</taxon>
        <taxon>Nematoda</taxon>
        <taxon>Chromadorea</taxon>
        <taxon>Rhabditida</taxon>
        <taxon>Spirurina</taxon>
        <taxon>Ascaridomorpha</taxon>
        <taxon>Ascaridoidea</taxon>
        <taxon>Ascarididae</taxon>
        <taxon>Ascaris</taxon>
    </lineage>
</organism>
<evidence type="ECO:0000313" key="4">
    <source>
        <dbReference type="WBParaSite" id="ALUE_0000647601-mRNA-1"/>
    </source>
</evidence>
<feature type="region of interest" description="Disordered" evidence="1">
    <location>
        <begin position="753"/>
        <end position="840"/>
    </location>
</feature>
<protein>
    <submittedName>
        <fullName evidence="4">Transmembrane protein</fullName>
    </submittedName>
</protein>
<sequence length="840" mass="91781">MRSKIIPTRCVQGTEGVARGARERKEGDKAECRAVNFTRLQKRLQLVWTLFLASMQCSSSNEFFVAPTSSQPSGESSASSLLAAVLSTTSSVVAPSSVTQQVSRSEVSQGAASQYEHVTVMTHLQQPAKPDTRTQCAVRCSLAHCGDRGEFAEASTSSYAESAPAMGALHVHAPSAITQQVQLSVPAIAASSLPNPSFRVVTHRAPSYRSGVSRAHKTSLSTMLPMMGRGSVKQLANMAVIGDDGPTVRQHLQQQQQKAKLQQQLALQAKHDAQQAPGCDQPRNIKGEANEVSQSVILRDTVMSTTRTKSTGGLSGVQRPYVPRLSTAERQRAAAEAVRQLQLQDNNESAQRLQRSQSQPTNMLNTLGSFQTSSANVTPTFMQTTMQQRMPLQVSQAEQRTDHLPTTVSDTQNRALLPAKRTLLRKRSQRPVSQVHVTMLSPTPNQPLAATQQVVGDNERPFPLQAPEGAMPEVSGQRISQDGMQSASAPEAQSQFLAQPARQQAISPQHFPQATEGPEPDLVEQQKQQSGLVRRPQKALVVSSGASSTVVTERHGSSVVVTHQKPVAPVAGICTQTMGSTALRQRIARLPPHVLRQKQEEQMYLRKSYFLKRTIKALVFKNGALCDEVARLNQRIQTVTDERNGAALRTDDRSDACKTFAALRAKPNKEDTNKNEESEQLSFFYSSTFITLLVIALMCFVLQTLNFVTSIEVLFLSAVMSWFTCMAAALAAKMSAFQAAPMSLSVEMEVESLEARNEANDMEDNENESEKSRSSSCSPSPITSNSASRVATPESMRPMEPGITTTPSTQSNRKYKWKSRKSERQPTRSAARKAKRNTPT</sequence>
<feature type="compositionally biased region" description="Polar residues" evidence="1">
    <location>
        <begin position="803"/>
        <end position="812"/>
    </location>
</feature>
<feature type="region of interest" description="Disordered" evidence="1">
    <location>
        <begin position="459"/>
        <end position="537"/>
    </location>
</feature>
<feature type="transmembrane region" description="Helical" evidence="2">
    <location>
        <begin position="711"/>
        <end position="732"/>
    </location>
</feature>
<dbReference type="Proteomes" id="UP000036681">
    <property type="component" value="Unplaced"/>
</dbReference>
<evidence type="ECO:0000256" key="2">
    <source>
        <dbReference type="SAM" id="Phobius"/>
    </source>
</evidence>
<dbReference type="AlphaFoldDB" id="A0A9J2P9U6"/>